<reference evidence="3" key="1">
    <citation type="journal article" date="2019" name="Int. J. Syst. Evol. Microbiol.">
        <title>The Global Catalogue of Microorganisms (GCM) 10K type strain sequencing project: providing services to taxonomists for standard genome sequencing and annotation.</title>
        <authorList>
            <consortium name="The Broad Institute Genomics Platform"/>
            <consortium name="The Broad Institute Genome Sequencing Center for Infectious Disease"/>
            <person name="Wu L."/>
            <person name="Ma J."/>
        </authorList>
    </citation>
    <scope>NUCLEOTIDE SEQUENCE [LARGE SCALE GENOMIC DNA]</scope>
    <source>
        <strain evidence="3">JCM 32105</strain>
    </source>
</reference>
<gene>
    <name evidence="2" type="ORF">GCM10023093_11760</name>
</gene>
<dbReference type="RefSeq" id="WP_345079982.1">
    <property type="nucleotide sequence ID" value="NZ_BAABFA010000008.1"/>
</dbReference>
<organism evidence="2 3">
    <name type="scientific">Nemorincola caseinilytica</name>
    <dbReference type="NCBI Taxonomy" id="2054315"/>
    <lineage>
        <taxon>Bacteria</taxon>
        <taxon>Pseudomonadati</taxon>
        <taxon>Bacteroidota</taxon>
        <taxon>Chitinophagia</taxon>
        <taxon>Chitinophagales</taxon>
        <taxon>Chitinophagaceae</taxon>
        <taxon>Nemorincola</taxon>
    </lineage>
</organism>
<dbReference type="Proteomes" id="UP001500067">
    <property type="component" value="Unassembled WGS sequence"/>
</dbReference>
<dbReference type="EMBL" id="BAABFA010000008">
    <property type="protein sequence ID" value="GAA4463401.1"/>
    <property type="molecule type" value="Genomic_DNA"/>
</dbReference>
<keyword evidence="3" id="KW-1185">Reference proteome</keyword>
<accession>A0ABP8N9C6</accession>
<evidence type="ECO:0000313" key="3">
    <source>
        <dbReference type="Proteomes" id="UP001500067"/>
    </source>
</evidence>
<feature type="signal peptide" evidence="1">
    <location>
        <begin position="1"/>
        <end position="17"/>
    </location>
</feature>
<evidence type="ECO:0000313" key="2">
    <source>
        <dbReference type="EMBL" id="GAA4463401.1"/>
    </source>
</evidence>
<protein>
    <recommendedName>
        <fullName evidence="4">Lipoprotein</fullName>
    </recommendedName>
</protein>
<proteinExistence type="predicted"/>
<feature type="chain" id="PRO_5047162282" description="Lipoprotein" evidence="1">
    <location>
        <begin position="18"/>
        <end position="102"/>
    </location>
</feature>
<keyword evidence="1" id="KW-0732">Signal</keyword>
<comment type="caution">
    <text evidence="2">The sequence shown here is derived from an EMBL/GenBank/DDBJ whole genome shotgun (WGS) entry which is preliminary data.</text>
</comment>
<evidence type="ECO:0008006" key="4">
    <source>
        <dbReference type="Google" id="ProtNLM"/>
    </source>
</evidence>
<sequence length="102" mass="11584">MCILSLLLSCTALTSCAGTRKKKNTGKKPVEYTLTVAAIRPAQPADQYVEISFLESARFYRLPRNADPSYIDLLQRSQQEHTPVLVKRANEYSDVILRVRKK</sequence>
<name>A0ABP8N9C6_9BACT</name>
<evidence type="ECO:0000256" key="1">
    <source>
        <dbReference type="SAM" id="SignalP"/>
    </source>
</evidence>